<sequence length="420" mass="49653">MEILSTGEKIKRSRIYKGITLKELCGDKISISKMSCIENGKVKADSEIIKYVADKIEVDYDYLIQDVYEQILNNLNSIKKSTKKDLIFEDNIRHNLEYAIEYAYYDLAFELIHIVFSYYLEENKWEKIQLIISQYYDLYQRTNTESNTVTYFRDMAQYLFQNREYTEAITYYGRLREIISENGIKEKNTYAFIAYNEGICYWKLNNYEKAYKFLCEAIKYIDSIKDDINKGKIYHAYALICIKLGHSEAEGYIEKAFQCQKDNPILVATSKGDYGEAYFTAGNRKKAISEIEEGIKLFPKHSKEKYVEFLSECINVFLSNKEYEKAYDLSDESLDLAIETDNIRLIEKAYSLKGKVLQKENRYRESERYMNLALDSLFKFGTKKERHDRYLEMANMYYKLGEVRDAIKYFTLAMSKEKSI</sequence>
<reference evidence="3 4" key="1">
    <citation type="submission" date="2016-06" db="EMBL/GenBank/DDBJ databases">
        <authorList>
            <person name="Kjaerup R.B."/>
            <person name="Dalgaard T.S."/>
            <person name="Juul-Madsen H.R."/>
        </authorList>
    </citation>
    <scope>NUCLEOTIDE SEQUENCE [LARGE SCALE GENOMIC DNA]</scope>
    <source>
        <strain evidence="3 4">373-A1</strain>
    </source>
</reference>
<dbReference type="OrthoDB" id="2986817at2"/>
<comment type="caution">
    <text evidence="3">The sequence shown here is derived from an EMBL/GenBank/DDBJ whole genome shotgun (WGS) entry which is preliminary data.</text>
</comment>
<dbReference type="SUPFAM" id="SSF48452">
    <property type="entry name" value="TPR-like"/>
    <property type="match status" value="2"/>
</dbReference>
<proteinExistence type="predicted"/>
<dbReference type="InterPro" id="IPR053163">
    <property type="entry name" value="HTH-type_regulator_Rgg"/>
</dbReference>
<dbReference type="PANTHER" id="PTHR37038">
    <property type="entry name" value="TRANSCRIPTIONAL REGULATOR-RELATED"/>
    <property type="match status" value="1"/>
</dbReference>
<dbReference type="InterPro" id="IPR019734">
    <property type="entry name" value="TPR_rpt"/>
</dbReference>
<evidence type="ECO:0000313" key="4">
    <source>
        <dbReference type="Proteomes" id="UP000092714"/>
    </source>
</evidence>
<gene>
    <name evidence="3" type="ORF">CP373A1_09660</name>
</gene>
<accession>A0A1B8RPL9</accession>
<dbReference type="PROSITE" id="PS50293">
    <property type="entry name" value="TPR_REGION"/>
    <property type="match status" value="1"/>
</dbReference>
<feature type="repeat" description="TPR" evidence="1">
    <location>
        <begin position="268"/>
        <end position="301"/>
    </location>
</feature>
<dbReference type="SUPFAM" id="SSF47413">
    <property type="entry name" value="lambda repressor-like DNA-binding domains"/>
    <property type="match status" value="1"/>
</dbReference>
<protein>
    <submittedName>
        <fullName evidence="3">Transcriptional regulator</fullName>
    </submittedName>
</protein>
<dbReference type="CDD" id="cd00093">
    <property type="entry name" value="HTH_XRE"/>
    <property type="match status" value="1"/>
</dbReference>
<dbReference type="eggNOG" id="COG1396">
    <property type="taxonomic scope" value="Bacteria"/>
</dbReference>
<dbReference type="PROSITE" id="PS50005">
    <property type="entry name" value="TPR"/>
    <property type="match status" value="1"/>
</dbReference>
<organism evidence="3 4">
    <name type="scientific">Clostridium paraputrificum</name>
    <dbReference type="NCBI Taxonomy" id="29363"/>
    <lineage>
        <taxon>Bacteria</taxon>
        <taxon>Bacillati</taxon>
        <taxon>Bacillota</taxon>
        <taxon>Clostridia</taxon>
        <taxon>Eubacteriales</taxon>
        <taxon>Clostridiaceae</taxon>
        <taxon>Clostridium</taxon>
    </lineage>
</organism>
<keyword evidence="4" id="KW-1185">Reference proteome</keyword>
<dbReference type="AlphaFoldDB" id="A0A1B8RPL9"/>
<dbReference type="InterPro" id="IPR011990">
    <property type="entry name" value="TPR-like_helical_dom_sf"/>
</dbReference>
<feature type="domain" description="HTH cro/C1-type" evidence="2">
    <location>
        <begin position="10"/>
        <end position="63"/>
    </location>
</feature>
<dbReference type="PROSITE" id="PS50943">
    <property type="entry name" value="HTH_CROC1"/>
    <property type="match status" value="1"/>
</dbReference>
<dbReference type="EMBL" id="MAPZ01000019">
    <property type="protein sequence ID" value="OBY10763.1"/>
    <property type="molecule type" value="Genomic_DNA"/>
</dbReference>
<keyword evidence="1" id="KW-0802">TPR repeat</keyword>
<evidence type="ECO:0000256" key="1">
    <source>
        <dbReference type="PROSITE-ProRule" id="PRU00339"/>
    </source>
</evidence>
<dbReference type="Proteomes" id="UP000092714">
    <property type="component" value="Unassembled WGS sequence"/>
</dbReference>
<dbReference type="InterPro" id="IPR010982">
    <property type="entry name" value="Lambda_DNA-bd_dom_sf"/>
</dbReference>
<name>A0A1B8RPL9_9CLOT</name>
<dbReference type="Pfam" id="PF13424">
    <property type="entry name" value="TPR_12"/>
    <property type="match status" value="1"/>
</dbReference>
<dbReference type="RefSeq" id="WP_065254535.1">
    <property type="nucleotide sequence ID" value="NZ_JAQLCW010000006.1"/>
</dbReference>
<dbReference type="GO" id="GO:0003677">
    <property type="term" value="F:DNA binding"/>
    <property type="evidence" value="ECO:0007669"/>
    <property type="project" value="InterPro"/>
</dbReference>
<dbReference type="Gene3D" id="1.10.260.40">
    <property type="entry name" value="lambda repressor-like DNA-binding domains"/>
    <property type="match status" value="1"/>
</dbReference>
<evidence type="ECO:0000313" key="3">
    <source>
        <dbReference type="EMBL" id="OBY10763.1"/>
    </source>
</evidence>
<dbReference type="InterPro" id="IPR001387">
    <property type="entry name" value="Cro/C1-type_HTH"/>
</dbReference>
<evidence type="ECO:0000259" key="2">
    <source>
        <dbReference type="PROSITE" id="PS50943"/>
    </source>
</evidence>
<dbReference type="Gene3D" id="1.25.40.10">
    <property type="entry name" value="Tetratricopeptide repeat domain"/>
    <property type="match status" value="2"/>
</dbReference>
<dbReference type="SMART" id="SM00028">
    <property type="entry name" value="TPR"/>
    <property type="match status" value="6"/>
</dbReference>